<dbReference type="PATRIC" id="fig|1938.6.peg.2254"/>
<dbReference type="GO" id="GO:0003677">
    <property type="term" value="F:DNA binding"/>
    <property type="evidence" value="ECO:0007669"/>
    <property type="project" value="UniProtKB-KW"/>
</dbReference>
<evidence type="ECO:0000313" key="2">
    <source>
        <dbReference type="EMBL" id="KOG31735.1"/>
    </source>
</evidence>
<evidence type="ECO:0000256" key="1">
    <source>
        <dbReference type="SAM" id="MobiDB-lite"/>
    </source>
</evidence>
<accession>A0A0L8L0U8</accession>
<dbReference type="AlphaFoldDB" id="A0A0L8L0U8"/>
<protein>
    <submittedName>
        <fullName evidence="2">DNA-binding protein</fullName>
    </submittedName>
</protein>
<dbReference type="EMBL" id="LGUP01000074">
    <property type="protein sequence ID" value="KOG31735.1"/>
    <property type="molecule type" value="Genomic_DNA"/>
</dbReference>
<dbReference type="RefSeq" id="WP_051786789.1">
    <property type="nucleotide sequence ID" value="NZ_LGUP01000074.1"/>
</dbReference>
<feature type="compositionally biased region" description="Low complexity" evidence="1">
    <location>
        <begin position="117"/>
        <end position="133"/>
    </location>
</feature>
<dbReference type="OrthoDB" id="9178552at2"/>
<organism evidence="2 3">
    <name type="scientific">Streptomyces viridochromogenes</name>
    <dbReference type="NCBI Taxonomy" id="1938"/>
    <lineage>
        <taxon>Bacteria</taxon>
        <taxon>Bacillati</taxon>
        <taxon>Actinomycetota</taxon>
        <taxon>Actinomycetes</taxon>
        <taxon>Kitasatosporales</taxon>
        <taxon>Streptomycetaceae</taxon>
        <taxon>Streptomyces</taxon>
    </lineage>
</organism>
<name>A0A0L8L0U8_STRVR</name>
<evidence type="ECO:0000313" key="3">
    <source>
        <dbReference type="Proteomes" id="UP000037023"/>
    </source>
</evidence>
<dbReference type="Proteomes" id="UP000037023">
    <property type="component" value="Unassembled WGS sequence"/>
</dbReference>
<gene>
    <name evidence="2" type="ORF">ADK34_10285</name>
</gene>
<comment type="caution">
    <text evidence="2">The sequence shown here is derived from an EMBL/GenBank/DDBJ whole genome shotgun (WGS) entry which is preliminary data.</text>
</comment>
<reference evidence="2 3" key="1">
    <citation type="submission" date="2015-06" db="EMBL/GenBank/DDBJ databases">
        <authorList>
            <person name="Hoefler B.C."/>
            <person name="Straight P.D."/>
        </authorList>
    </citation>
    <scope>NUCLEOTIDE SEQUENCE [LARGE SCALE GENOMIC DNA]</scope>
    <source>
        <strain evidence="2 3">NRRL 3427</strain>
    </source>
</reference>
<feature type="region of interest" description="Disordered" evidence="1">
    <location>
        <begin position="107"/>
        <end position="142"/>
    </location>
</feature>
<keyword evidence="2" id="KW-0238">DNA-binding</keyword>
<proteinExistence type="predicted"/>
<sequence length="354" mass="37174">MGKHNLSAATPRAGVIHANVAHTAHYTVVGNHLAQHEHLSLTAIGLATHIQSLPAGSPIGIKHLADRFPEGEVRIASALRELESHGYLHRLRERLPSGRIVTRTISCNRPGAGGDLRAGQDQGQGAAPQVVQGEARRGTQGAVPRAVRGPIPYLAQGSVPSLAQDPADRTPAAAPFAAEDPAASVVPDAADAPAVPFAAAAPAVPFAADAPSVQPVRREADRLPEGPAAELLLDLRRHDPRMLLSARDVRYLAPAVDEWFARGVTPDAVRRTLLAELPDPLRHPAGILSHRLAHLLPPPLPTPAPAQGTRPIQLCVTCENVAFRAWEPGQCPDCRADAEADAAAVREAGDSVAA</sequence>